<dbReference type="Pfam" id="PF12144">
    <property type="entry name" value="Med12-PQL"/>
    <property type="match status" value="1"/>
</dbReference>
<evidence type="ECO:0000256" key="3">
    <source>
        <dbReference type="ARBA" id="ARBA00022491"/>
    </source>
</evidence>
<evidence type="ECO:0000256" key="4">
    <source>
        <dbReference type="ARBA" id="ARBA00023015"/>
    </source>
</evidence>
<keyword evidence="4" id="KW-0805">Transcription regulation</keyword>
<reference evidence="10" key="1">
    <citation type="submission" date="2025-08" db="UniProtKB">
        <authorList>
            <consortium name="Ensembl"/>
        </authorList>
    </citation>
    <scope>IDENTIFICATION</scope>
</reference>
<dbReference type="Pfam" id="PF09497">
    <property type="entry name" value="Med12"/>
    <property type="match status" value="1"/>
</dbReference>
<comment type="subcellular location">
    <subcellularLocation>
        <location evidence="1">Nucleus</location>
    </subcellularLocation>
</comment>
<feature type="region of interest" description="Disordered" evidence="8">
    <location>
        <begin position="1562"/>
        <end position="1634"/>
    </location>
</feature>
<dbReference type="SMART" id="SM01281">
    <property type="entry name" value="Med12"/>
    <property type="match status" value="1"/>
</dbReference>
<feature type="compositionally biased region" description="Basic and acidic residues" evidence="8">
    <location>
        <begin position="1587"/>
        <end position="1608"/>
    </location>
</feature>
<comment type="similarity">
    <text evidence="2">Belongs to the Mediator complex subunit 12 family.</text>
</comment>
<keyword evidence="5" id="KW-0010">Activator</keyword>
<dbReference type="GO" id="GO:0045944">
    <property type="term" value="P:positive regulation of transcription by RNA polymerase II"/>
    <property type="evidence" value="ECO:0007669"/>
    <property type="project" value="TreeGrafter"/>
</dbReference>
<keyword evidence="6" id="KW-0804">Transcription</keyword>
<proteinExistence type="inferred from homology"/>
<dbReference type="InterPro" id="IPR019035">
    <property type="entry name" value="Mediator_Med12"/>
</dbReference>
<evidence type="ECO:0000313" key="11">
    <source>
        <dbReference type="Proteomes" id="UP000472269"/>
    </source>
</evidence>
<dbReference type="PANTHER" id="PTHR46007">
    <property type="entry name" value="MEDIATOR OF RNA POLYMERASE II TRANSCRIPTION SUBUNIT 12"/>
    <property type="match status" value="1"/>
</dbReference>
<name>A0A663MCX4_ATHCN</name>
<organism evidence="10 11">
    <name type="scientific">Athene cunicularia</name>
    <name type="common">Burrowing owl</name>
    <name type="synonym">Speotyto cunicularia</name>
    <dbReference type="NCBI Taxonomy" id="194338"/>
    <lineage>
        <taxon>Eukaryota</taxon>
        <taxon>Metazoa</taxon>
        <taxon>Chordata</taxon>
        <taxon>Craniata</taxon>
        <taxon>Vertebrata</taxon>
        <taxon>Euteleostomi</taxon>
        <taxon>Archelosauria</taxon>
        <taxon>Archosauria</taxon>
        <taxon>Dinosauria</taxon>
        <taxon>Saurischia</taxon>
        <taxon>Theropoda</taxon>
        <taxon>Coelurosauria</taxon>
        <taxon>Aves</taxon>
        <taxon>Neognathae</taxon>
        <taxon>Neoaves</taxon>
        <taxon>Telluraves</taxon>
        <taxon>Strigiformes</taxon>
        <taxon>Strigidae</taxon>
        <taxon>Athene</taxon>
    </lineage>
</organism>
<evidence type="ECO:0000313" key="10">
    <source>
        <dbReference type="Ensembl" id="ENSACUP00000009596.1"/>
    </source>
</evidence>
<dbReference type="Ensembl" id="ENSACUT00000010232.1">
    <property type="protein sequence ID" value="ENSACUP00000009596.1"/>
    <property type="gene ID" value="ENSACUG00000006263.1"/>
</dbReference>
<evidence type="ECO:0000256" key="6">
    <source>
        <dbReference type="ARBA" id="ARBA00023163"/>
    </source>
</evidence>
<keyword evidence="11" id="KW-1185">Reference proteome</keyword>
<reference evidence="10" key="2">
    <citation type="submission" date="2025-09" db="UniProtKB">
        <authorList>
            <consortium name="Ensembl"/>
        </authorList>
    </citation>
    <scope>IDENTIFICATION</scope>
</reference>
<evidence type="ECO:0000256" key="1">
    <source>
        <dbReference type="ARBA" id="ARBA00004123"/>
    </source>
</evidence>
<keyword evidence="7" id="KW-0539">Nucleus</keyword>
<accession>A0A663MCX4</accession>
<dbReference type="InterPro" id="IPR021990">
    <property type="entry name" value="Mediator_Med12_LCEWAV"/>
</dbReference>
<dbReference type="GO" id="GO:0016592">
    <property type="term" value="C:mediator complex"/>
    <property type="evidence" value="ECO:0007669"/>
    <property type="project" value="InterPro"/>
</dbReference>
<evidence type="ECO:0000256" key="7">
    <source>
        <dbReference type="ARBA" id="ARBA00023242"/>
    </source>
</evidence>
<feature type="domain" description="Mediator complex subunit Med12" evidence="9">
    <location>
        <begin position="98"/>
        <end position="158"/>
    </location>
</feature>
<evidence type="ECO:0000256" key="5">
    <source>
        <dbReference type="ARBA" id="ARBA00023159"/>
    </source>
</evidence>
<evidence type="ECO:0000259" key="9">
    <source>
        <dbReference type="SMART" id="SM01281"/>
    </source>
</evidence>
<dbReference type="InterPro" id="IPR051647">
    <property type="entry name" value="Mediator_comp_sub12"/>
</dbReference>
<protein>
    <submittedName>
        <fullName evidence="10">Mediator complex subunit 12L</fullName>
    </submittedName>
</protein>
<feature type="compositionally biased region" description="Basic residues" evidence="8">
    <location>
        <begin position="1609"/>
        <end position="1618"/>
    </location>
</feature>
<dbReference type="Proteomes" id="UP000472269">
    <property type="component" value="Unplaced"/>
</dbReference>
<feature type="compositionally biased region" description="Basic and acidic residues" evidence="8">
    <location>
        <begin position="1277"/>
        <end position="1296"/>
    </location>
</feature>
<dbReference type="PANTHER" id="PTHR46007:SF3">
    <property type="entry name" value="MEDIATOR OF RNA POLYMERASE II TRANSCRIPTION SUBUNIT 12-LIKE PROTEIN"/>
    <property type="match status" value="1"/>
</dbReference>
<gene>
    <name evidence="10" type="primary">MED12L</name>
</gene>
<dbReference type="GO" id="GO:0003713">
    <property type="term" value="F:transcription coactivator activity"/>
    <property type="evidence" value="ECO:0007669"/>
    <property type="project" value="TreeGrafter"/>
</dbReference>
<evidence type="ECO:0000256" key="8">
    <source>
        <dbReference type="SAM" id="MobiDB-lite"/>
    </source>
</evidence>
<feature type="region of interest" description="Disordered" evidence="8">
    <location>
        <begin position="1"/>
        <end position="29"/>
    </location>
</feature>
<evidence type="ECO:0000256" key="2">
    <source>
        <dbReference type="ARBA" id="ARBA00010289"/>
    </source>
</evidence>
<keyword evidence="3" id="KW-0678">Repressor</keyword>
<dbReference type="InterPro" id="IPR021989">
    <property type="entry name" value="Mediator_Med12_catenin-bd"/>
</dbReference>
<dbReference type="Pfam" id="PF12145">
    <property type="entry name" value="Med12-LCEWAV"/>
    <property type="match status" value="1"/>
</dbReference>
<dbReference type="GO" id="GO:0008013">
    <property type="term" value="F:beta-catenin binding"/>
    <property type="evidence" value="ECO:0007669"/>
    <property type="project" value="InterPro"/>
</dbReference>
<sequence length="1756" mass="197106">MSERTVQLPRKSINVGQGAGRGKDGPRLGSDELTAVNVKQGFSNQPAFSGDEHGSARNIVINASKIGAYFSSILAEKLKLNTFQDTGKKKPQVNAKDNYWLVTARSQSAIHNWFTDLAGSKPLTLLAKKVPILSKKEDVFAYLAKYSVPLLRAAWLIKMTCAYYAAISEAKIKKRQATDPNIEWTQIITKYLREQLAKVAEFYHVASSQGSISTVMPQEMEQALKQWEYNEKLSFYMFQEGMLERHEYLTWILDVLEKIRPTDDDLLKLLLPLMLQVHVCFRAKINISVIHTWVTISRVLHTLEVLDRHCFDRSDSSNSMETLYHKIFWANQNKDNQEVAPNDEAVVTLLCEWAVSCKRSGKHRAMAVAKLLEKRQAEIEAERCGESEVLDEKESLSSASLTGSSLPVFQNVLLRFLDTQAPSLSDPNSDHEKTEFVNLVLLFSEFTRHDVFSHDAYMCTLISRGDLSITATTRPRSPNGETVDEHYSKDHDVKLEIFSPMPGESCENVNSSLDRRISVTSEKSVKRERLRELIFPSNYDLLRHLQYATHFPIPLDESSSHECNQRMILLYGVGKERDEARHQLKKITKDILKILNKKSTTEMGVGDEGQKARKTKQEAFPTLETVFTKLQQLSYFDQHQVTSQISSNVLEQITSFASGTSYHLPLAHHIQLIFDLMEPALNINGLIDFAIQLLNELSVVEAELLLKSSSLAGSYTTGLCVCIVAVLRRYHACLILNAEQTAQVFEGLCGVVKHVVNPSECSSPERCILAYLYDLYVSCSHLRSKFGDLFSSACSKVKQTIYSNVQPSNSNLLWDPEFMLDFIENPSAHSINYSMLGKILSDNAANRYSFVCNALMNVCMGHQDAGRINDIANLCAELTACCTVLSSEWLGVVKALCCSSNHVWGFNDLLCSVDVSDLSFHDSLATFIAILIARQCFSLEDVVQHVALPSLLAAACGDPDAEPGARMTCRLLLHLFRTPQVCLFPQGTGKLFPGIRSSCDRHLLAAAHNSIEVGAVFAVLKAILMLGDAEIGTNNVSSLKSEDFHMRGLLDELNEDEIWGSSHTLKSCGKAVSIETASLSEYARYVLRTICQQEWVGEHCLKEPERLCTDKDLILDPVLSNKQAQKLLQLICYPHGIKECTEGDNPQRQHIKRILQNLDQWTLRQSWLELQLMIKQCMKEPGSGSVAEMNSLLDNIAKATIEVFQQSADLNNNSSNSGIGLFNPNSVGNADTSNTRQNGKKTFLSSSEWRGVWLVAPLIAKLPTSVQGRVLKAAGEELEKGQHLGSSSKKERDRQKQKSMSLLSQQPFLSLVLTCLKGQDEQREGLLTSLQNQVNQILSNWREERYQDDVKARQMMHEALQLRLNLVGGMFDTVQRSTQWTTDWALLLLQIITSGTVDMQTNNELFTTVLDMLGVLINGTLASDLSSASQGGPEENKRAYMNLVKKLKKELGDKRSESIDKVRQLLPLPKQTCDIITCEPMGSLIDTKGNKIAGFDSIDKKQGLQVSTKQKVSPWDLFEGHKNPAPLSWAWFGTVRVDRKVIRYEEQQHLLLYHTHTKPKPRSYYLEPLPLPPEEEEEEPTTPASQEPERKSGELSDQGKHATDDEKKTKGRKRKSKSSSRADEYPQNSLYRVPPTYSPISSQLMQQAQPALWGYSVMGQPQQPGFFLQNQTLPPGGSRLDPTGSFVPSNTKQALSNMLQRRSGTMMQPPSLHAITPQQQLLQMKLLQQEQQQQQRLLRQQAQSRSLQQVCPNPSV</sequence>
<feature type="region of interest" description="Disordered" evidence="8">
    <location>
        <begin position="1277"/>
        <end position="1301"/>
    </location>
</feature>